<proteinExistence type="predicted"/>
<name>K1SSG6_9ZZZZ</name>
<evidence type="ECO:0000313" key="1">
    <source>
        <dbReference type="EMBL" id="EKC56810.1"/>
    </source>
</evidence>
<dbReference type="AlphaFoldDB" id="K1SSG6"/>
<reference evidence="1" key="1">
    <citation type="journal article" date="2013" name="Environ. Microbiol.">
        <title>Microbiota from the distal guts of lean and obese adolescents exhibit partial functional redundancy besides clear differences in community structure.</title>
        <authorList>
            <person name="Ferrer M."/>
            <person name="Ruiz A."/>
            <person name="Lanza F."/>
            <person name="Haange S.B."/>
            <person name="Oberbach A."/>
            <person name="Till H."/>
            <person name="Bargiela R."/>
            <person name="Campoy C."/>
            <person name="Segura M.T."/>
            <person name="Richter M."/>
            <person name="von Bergen M."/>
            <person name="Seifert J."/>
            <person name="Suarez A."/>
        </authorList>
    </citation>
    <scope>NUCLEOTIDE SEQUENCE</scope>
</reference>
<feature type="non-terminal residue" evidence="1">
    <location>
        <position position="1"/>
    </location>
</feature>
<accession>K1SSG6</accession>
<protein>
    <submittedName>
        <fullName evidence="1">Uncharacterized protein</fullName>
    </submittedName>
</protein>
<gene>
    <name evidence="1" type="ORF">LEA_14650</name>
</gene>
<comment type="caution">
    <text evidence="1">The sequence shown here is derived from an EMBL/GenBank/DDBJ whole genome shotgun (WGS) entry which is preliminary data.</text>
</comment>
<dbReference type="EMBL" id="AJWY01009982">
    <property type="protein sequence ID" value="EKC56810.1"/>
    <property type="molecule type" value="Genomic_DNA"/>
</dbReference>
<organism evidence="1">
    <name type="scientific">human gut metagenome</name>
    <dbReference type="NCBI Taxonomy" id="408170"/>
    <lineage>
        <taxon>unclassified sequences</taxon>
        <taxon>metagenomes</taxon>
        <taxon>organismal metagenomes</taxon>
    </lineage>
</organism>
<sequence length="199" mass="22428">AVTGEHGVFPIVCRVDRVLEATNSFTTLTVNFATKTARWSDIGSCVYSKAGTRQAHLDSVTKANGDFSKAVFNYNYPLIGSMQEQTGHLYAFLESSTTNPVGLAGMGYYWYIELEFNGLFKNKLWGKDNLSRLPGKHGMRGKFSGDRTWLILSSIFKTDEWKGKQKLLRLSDCTLVDLVMPRGYSAFRVLDVWNNRAFI</sequence>